<dbReference type="AlphaFoldDB" id="A0A174TSR9"/>
<gene>
    <name evidence="1" type="ORF">ERS852551_03142</name>
</gene>
<dbReference type="EMBL" id="CZBE01000027">
    <property type="protein sequence ID" value="CUQ11067.1"/>
    <property type="molecule type" value="Genomic_DNA"/>
</dbReference>
<dbReference type="OrthoDB" id="9815316at2"/>
<reference evidence="1 2" key="1">
    <citation type="submission" date="2015-09" db="EMBL/GenBank/DDBJ databases">
        <authorList>
            <consortium name="Pathogen Informatics"/>
        </authorList>
    </citation>
    <scope>NUCLEOTIDE SEQUENCE [LARGE SCALE GENOMIC DNA]</scope>
    <source>
        <strain evidence="1 2">2789STDY5834939</strain>
    </source>
</reference>
<name>A0A174TSR9_9FIRM</name>
<accession>A0A174TSR9</accession>
<protein>
    <submittedName>
        <fullName evidence="1">Phage P2 GpU</fullName>
    </submittedName>
</protein>
<dbReference type="Pfam" id="PF06995">
    <property type="entry name" value="Phage_P2_GpU"/>
    <property type="match status" value="1"/>
</dbReference>
<organism evidence="1 2">
    <name type="scientific">Anaerotruncus colihominis</name>
    <dbReference type="NCBI Taxonomy" id="169435"/>
    <lineage>
        <taxon>Bacteria</taxon>
        <taxon>Bacillati</taxon>
        <taxon>Bacillota</taxon>
        <taxon>Clostridia</taxon>
        <taxon>Eubacteriales</taxon>
        <taxon>Oscillospiraceae</taxon>
        <taxon>Anaerotruncus</taxon>
    </lineage>
</organism>
<evidence type="ECO:0000313" key="1">
    <source>
        <dbReference type="EMBL" id="CUQ11067.1"/>
    </source>
</evidence>
<dbReference type="RefSeq" id="WP_055245874.1">
    <property type="nucleotide sequence ID" value="NZ_CAUWNV010000259.1"/>
</dbReference>
<dbReference type="Proteomes" id="UP000095765">
    <property type="component" value="Unassembled WGS sequence"/>
</dbReference>
<sequence>MATIGCLGDVAFTVSDSVIRTLSNFQWSGSARYATHQRHLGRGLLEFTGTDPDKISFDITLSAQLGVTPVKEIARIAKYVSSGKKLPLTIGSHVYGQYRWVILSYSVKAQTFDKYGNLYVAVLSVSLQEYLRR</sequence>
<proteinExistence type="predicted"/>
<dbReference type="InterPro" id="IPR009734">
    <property type="entry name" value="Myoviridae_GpU"/>
</dbReference>
<evidence type="ECO:0000313" key="2">
    <source>
        <dbReference type="Proteomes" id="UP000095765"/>
    </source>
</evidence>